<sequence>MSSDIRHDWTLDEVEGLYNKPLMDLVFDAAAIHRAYHDSTDIQKC</sequence>
<dbReference type="AlphaFoldDB" id="A0A382U350"/>
<dbReference type="EMBL" id="UINC01141170">
    <property type="protein sequence ID" value="SVD28746.1"/>
    <property type="molecule type" value="Genomic_DNA"/>
</dbReference>
<dbReference type="Gene3D" id="3.20.20.70">
    <property type="entry name" value="Aldolase class I"/>
    <property type="match status" value="1"/>
</dbReference>
<dbReference type="InterPro" id="IPR013785">
    <property type="entry name" value="Aldolase_TIM"/>
</dbReference>
<protein>
    <submittedName>
        <fullName evidence="1">Uncharacterized protein</fullName>
    </submittedName>
</protein>
<organism evidence="1">
    <name type="scientific">marine metagenome</name>
    <dbReference type="NCBI Taxonomy" id="408172"/>
    <lineage>
        <taxon>unclassified sequences</taxon>
        <taxon>metagenomes</taxon>
        <taxon>ecological metagenomes</taxon>
    </lineage>
</organism>
<reference evidence="1" key="1">
    <citation type="submission" date="2018-05" db="EMBL/GenBank/DDBJ databases">
        <authorList>
            <person name="Lanie J.A."/>
            <person name="Ng W.-L."/>
            <person name="Kazmierczak K.M."/>
            <person name="Andrzejewski T.M."/>
            <person name="Davidsen T.M."/>
            <person name="Wayne K.J."/>
            <person name="Tettelin H."/>
            <person name="Glass J.I."/>
            <person name="Rusch D."/>
            <person name="Podicherti R."/>
            <person name="Tsui H.-C.T."/>
            <person name="Winkler M.E."/>
        </authorList>
    </citation>
    <scope>NUCLEOTIDE SEQUENCE</scope>
</reference>
<feature type="non-terminal residue" evidence="1">
    <location>
        <position position="45"/>
    </location>
</feature>
<proteinExistence type="predicted"/>
<evidence type="ECO:0000313" key="1">
    <source>
        <dbReference type="EMBL" id="SVD28746.1"/>
    </source>
</evidence>
<gene>
    <name evidence="1" type="ORF">METZ01_LOCUS381600</name>
</gene>
<accession>A0A382U350</accession>
<name>A0A382U350_9ZZZZ</name>